<keyword evidence="3" id="KW-1185">Reference proteome</keyword>
<feature type="region of interest" description="Disordered" evidence="1">
    <location>
        <begin position="285"/>
        <end position="310"/>
    </location>
</feature>
<feature type="region of interest" description="Disordered" evidence="1">
    <location>
        <begin position="372"/>
        <end position="394"/>
    </location>
</feature>
<dbReference type="EMBL" id="LKCN02000003">
    <property type="protein sequence ID" value="RCI15201.1"/>
    <property type="molecule type" value="Genomic_DNA"/>
</dbReference>
<dbReference type="AlphaFoldDB" id="A0A367LLB5"/>
<evidence type="ECO:0000313" key="2">
    <source>
        <dbReference type="EMBL" id="RCI15201.1"/>
    </source>
</evidence>
<sequence length="420" mass="46882">MKFKDLLTITATTAITTIITITIPQAQAIDPETVAKRFTNSLRQKVVIDWDSDPPESVHEKWEFTCRAHWSITCWRTFFTLRETLLKPRLSGTKAEEPLISVDYDSVPQKRVLNINSTPIPVHTEDSTWLSEATTHGWNAGATLSQGNSITLSGGYAYSKLTSHLTIKSFGISESCPGGFHCRFETWFYHVQYGGACQRTATISCDGELDMCPLTKTPTGDLEERRQRGQGVIKCSQFFKWGWSSCWDSRGSGFGVSEANCSLRIPILEANRQPLSTLVFVKEDHRGETSKGSSASGRGSRPLPHGNQDRAPVAVKAGTECMFFLDTDEWYDAFLRTYYDSSTGDWFSRLDSPAPIIPQHMHSEDCPPPEFRKPAASVDRHRPVSTASRDGTRLKASLSQRSVPPRNVEVKIVAGFRGFM</sequence>
<organism evidence="2 3">
    <name type="scientific">Ophiocordyceps polyrhachis-furcata BCC 54312</name>
    <dbReference type="NCBI Taxonomy" id="1330021"/>
    <lineage>
        <taxon>Eukaryota</taxon>
        <taxon>Fungi</taxon>
        <taxon>Dikarya</taxon>
        <taxon>Ascomycota</taxon>
        <taxon>Pezizomycotina</taxon>
        <taxon>Sordariomycetes</taxon>
        <taxon>Hypocreomycetidae</taxon>
        <taxon>Hypocreales</taxon>
        <taxon>Ophiocordycipitaceae</taxon>
        <taxon>Ophiocordyceps</taxon>
    </lineage>
</organism>
<feature type="compositionally biased region" description="Basic and acidic residues" evidence="1">
    <location>
        <begin position="372"/>
        <end position="382"/>
    </location>
</feature>
<dbReference type="Proteomes" id="UP000253664">
    <property type="component" value="Unassembled WGS sequence"/>
</dbReference>
<evidence type="ECO:0000313" key="3">
    <source>
        <dbReference type="Proteomes" id="UP000253664"/>
    </source>
</evidence>
<gene>
    <name evidence="2" type="ORF">L249_6449</name>
</gene>
<reference evidence="2 3" key="1">
    <citation type="journal article" date="2015" name="BMC Genomics">
        <title>Insights from the genome of Ophiocordyceps polyrhachis-furcata to pathogenicity and host specificity in insect fungi.</title>
        <authorList>
            <person name="Wichadakul D."/>
            <person name="Kobmoo N."/>
            <person name="Ingsriswang S."/>
            <person name="Tangphatsornruang S."/>
            <person name="Chantasingh D."/>
            <person name="Luangsa-ard J.J."/>
            <person name="Eurwilaichitr L."/>
        </authorList>
    </citation>
    <scope>NUCLEOTIDE SEQUENCE [LARGE SCALE GENOMIC DNA]</scope>
    <source>
        <strain evidence="2 3">BCC 54312</strain>
    </source>
</reference>
<proteinExistence type="predicted"/>
<feature type="compositionally biased region" description="Low complexity" evidence="1">
    <location>
        <begin position="290"/>
        <end position="301"/>
    </location>
</feature>
<comment type="caution">
    <text evidence="2">The sequence shown here is derived from an EMBL/GenBank/DDBJ whole genome shotgun (WGS) entry which is preliminary data.</text>
</comment>
<name>A0A367LLB5_9HYPO</name>
<protein>
    <submittedName>
        <fullName evidence="2">Uncharacterized protein</fullName>
    </submittedName>
</protein>
<evidence type="ECO:0000256" key="1">
    <source>
        <dbReference type="SAM" id="MobiDB-lite"/>
    </source>
</evidence>
<dbReference type="OrthoDB" id="4912312at2759"/>
<accession>A0A367LLB5</accession>